<proteinExistence type="inferred from homology"/>
<protein>
    <recommendedName>
        <fullName evidence="6">Acyl-CoA thioesterase 2</fullName>
    </recommendedName>
    <alternativeName>
        <fullName evidence="7">Thioesterase II</fullName>
    </alternativeName>
</protein>
<comment type="subunit">
    <text evidence="2">Homotetramer.</text>
</comment>
<dbReference type="InterPro" id="IPR049449">
    <property type="entry name" value="TesB_ACOT8-like_N"/>
</dbReference>
<dbReference type="OrthoDB" id="9781019at2"/>
<dbReference type="InterPro" id="IPR025652">
    <property type="entry name" value="TesB_C"/>
</dbReference>
<evidence type="ECO:0000259" key="8">
    <source>
        <dbReference type="Pfam" id="PF02551"/>
    </source>
</evidence>
<dbReference type="PANTHER" id="PTHR11066:SF34">
    <property type="entry name" value="ACYL-COENZYME A THIOESTERASE 8"/>
    <property type="match status" value="1"/>
</dbReference>
<sequence length="291" mass="32422">MTDIRAVLDLERLERDIYRGPVVDTLLKRTFGGQVAGQALVAAVRTVDPRFLVHSLHANFLRPGNPAKPTVYLIDRVKDGRNFCMRRVSGVQDGETIFAMSASFQIREDGLEHQDRMPDVTLPEQLPDLRSSGDPDEGLWFGNEWADWDLRMVPAEQSATPGTASRQQVWMRHREPLPEDPVLHICALAYMSDMTLLDSAKVPHRDRETANASLDHAMWFLRPFRADQWLLYDQTSPSASFGRALTQGRIFTRDGRLVAAVVQEGLMRPVAPGGGSSIITSDGAAMNKAGE</sequence>
<evidence type="ECO:0000259" key="9">
    <source>
        <dbReference type="Pfam" id="PF13622"/>
    </source>
</evidence>
<dbReference type="SUPFAM" id="SSF54637">
    <property type="entry name" value="Thioesterase/thiol ester dehydrase-isomerase"/>
    <property type="match status" value="2"/>
</dbReference>
<dbReference type="CDD" id="cd03444">
    <property type="entry name" value="Thioesterase_II_repeat1"/>
    <property type="match status" value="1"/>
</dbReference>
<evidence type="ECO:0000256" key="4">
    <source>
        <dbReference type="ARBA" id="ARBA00023098"/>
    </source>
</evidence>
<dbReference type="GO" id="GO:0006637">
    <property type="term" value="P:acyl-CoA metabolic process"/>
    <property type="evidence" value="ECO:0007669"/>
    <property type="project" value="InterPro"/>
</dbReference>
<evidence type="ECO:0000313" key="11">
    <source>
        <dbReference type="Proteomes" id="UP000317344"/>
    </source>
</evidence>
<dbReference type="InterPro" id="IPR003703">
    <property type="entry name" value="Acyl_CoA_thio"/>
</dbReference>
<reference evidence="10 11" key="1">
    <citation type="submission" date="2019-07" db="EMBL/GenBank/DDBJ databases">
        <title>Tomitella cavernea sp. nov., an actinomycete isolated from soil.</title>
        <authorList>
            <person name="Cheng J."/>
        </authorList>
    </citation>
    <scope>NUCLEOTIDE SEQUENCE [LARGE SCALE GENOMIC DNA]</scope>
    <source>
        <strain evidence="10 11">HY188</strain>
    </source>
</reference>
<dbReference type="AlphaFoldDB" id="A0A516X3C5"/>
<feature type="domain" description="Acyl-CoA thioesterase-like N-terminal HotDog" evidence="9">
    <location>
        <begin position="29"/>
        <end position="105"/>
    </location>
</feature>
<dbReference type="CDD" id="cd03445">
    <property type="entry name" value="Thioesterase_II_repeat2"/>
    <property type="match status" value="1"/>
</dbReference>
<comment type="similarity">
    <text evidence="1">Belongs to the C/M/P thioester hydrolase family.</text>
</comment>
<dbReference type="InterPro" id="IPR029069">
    <property type="entry name" value="HotDog_dom_sf"/>
</dbReference>
<organism evidence="10 11">
    <name type="scientific">Tomitella fengzijianii</name>
    <dbReference type="NCBI Taxonomy" id="2597660"/>
    <lineage>
        <taxon>Bacteria</taxon>
        <taxon>Bacillati</taxon>
        <taxon>Actinomycetota</taxon>
        <taxon>Actinomycetes</taxon>
        <taxon>Mycobacteriales</taxon>
        <taxon>Tomitella</taxon>
    </lineage>
</organism>
<name>A0A516X3C5_9ACTN</name>
<dbReference type="RefSeq" id="WP_143908382.1">
    <property type="nucleotide sequence ID" value="NZ_CP041765.1"/>
</dbReference>
<dbReference type="GO" id="GO:0009062">
    <property type="term" value="P:fatty acid catabolic process"/>
    <property type="evidence" value="ECO:0007669"/>
    <property type="project" value="TreeGrafter"/>
</dbReference>
<dbReference type="Gene3D" id="2.40.160.210">
    <property type="entry name" value="Acyl-CoA thioesterase, double hotdog domain"/>
    <property type="match status" value="1"/>
</dbReference>
<dbReference type="Proteomes" id="UP000317344">
    <property type="component" value="Chromosome"/>
</dbReference>
<dbReference type="InterPro" id="IPR042171">
    <property type="entry name" value="Acyl-CoA_hotdog"/>
</dbReference>
<keyword evidence="11" id="KW-1185">Reference proteome</keyword>
<evidence type="ECO:0000256" key="2">
    <source>
        <dbReference type="ARBA" id="ARBA00011881"/>
    </source>
</evidence>
<evidence type="ECO:0000256" key="6">
    <source>
        <dbReference type="ARBA" id="ARBA00071120"/>
    </source>
</evidence>
<feature type="domain" description="Acyl-CoA thioesterase 2 C-terminal" evidence="8">
    <location>
        <begin position="146"/>
        <end position="266"/>
    </location>
</feature>
<dbReference type="PANTHER" id="PTHR11066">
    <property type="entry name" value="ACYL-COA THIOESTERASE"/>
    <property type="match status" value="1"/>
</dbReference>
<keyword evidence="4" id="KW-0443">Lipid metabolism</keyword>
<keyword evidence="3" id="KW-0378">Hydrolase</keyword>
<dbReference type="FunFam" id="2.40.160.210:FF:000001">
    <property type="entry name" value="Acyl-CoA thioesterase II"/>
    <property type="match status" value="1"/>
</dbReference>
<dbReference type="KEGG" id="toy:FO059_09795"/>
<dbReference type="GO" id="GO:0047617">
    <property type="term" value="F:fatty acyl-CoA hydrolase activity"/>
    <property type="evidence" value="ECO:0007669"/>
    <property type="project" value="UniProtKB-EC"/>
</dbReference>
<evidence type="ECO:0000256" key="1">
    <source>
        <dbReference type="ARBA" id="ARBA00006538"/>
    </source>
</evidence>
<dbReference type="Pfam" id="PF13622">
    <property type="entry name" value="4HBT_3"/>
    <property type="match status" value="1"/>
</dbReference>
<evidence type="ECO:0000313" key="10">
    <source>
        <dbReference type="EMBL" id="QDQ97568.1"/>
    </source>
</evidence>
<comment type="catalytic activity">
    <reaction evidence="5">
        <text>a fatty acyl-CoA + H2O = a fatty acid + CoA + H(+)</text>
        <dbReference type="Rhea" id="RHEA:16781"/>
        <dbReference type="ChEBI" id="CHEBI:15377"/>
        <dbReference type="ChEBI" id="CHEBI:15378"/>
        <dbReference type="ChEBI" id="CHEBI:28868"/>
        <dbReference type="ChEBI" id="CHEBI:57287"/>
        <dbReference type="ChEBI" id="CHEBI:77636"/>
        <dbReference type="EC" id="3.1.2.20"/>
    </reaction>
    <physiologicalReaction direction="left-to-right" evidence="5">
        <dbReference type="Rhea" id="RHEA:16782"/>
    </physiologicalReaction>
</comment>
<dbReference type="Pfam" id="PF02551">
    <property type="entry name" value="Acyl_CoA_thio"/>
    <property type="match status" value="1"/>
</dbReference>
<reference evidence="10 11" key="2">
    <citation type="submission" date="2019-07" db="EMBL/GenBank/DDBJ databases">
        <authorList>
            <person name="Huang Y."/>
        </authorList>
    </citation>
    <scope>NUCLEOTIDE SEQUENCE [LARGE SCALE GENOMIC DNA]</scope>
    <source>
        <strain evidence="10 11">HY188</strain>
    </source>
</reference>
<evidence type="ECO:0000256" key="5">
    <source>
        <dbReference type="ARBA" id="ARBA00050943"/>
    </source>
</evidence>
<gene>
    <name evidence="10" type="ORF">FO059_09795</name>
</gene>
<evidence type="ECO:0000256" key="3">
    <source>
        <dbReference type="ARBA" id="ARBA00022801"/>
    </source>
</evidence>
<evidence type="ECO:0000256" key="7">
    <source>
        <dbReference type="ARBA" id="ARBA00079653"/>
    </source>
</evidence>
<accession>A0A516X3C5</accession>
<dbReference type="EMBL" id="CP041765">
    <property type="protein sequence ID" value="QDQ97568.1"/>
    <property type="molecule type" value="Genomic_DNA"/>
</dbReference>